<evidence type="ECO:0000256" key="1">
    <source>
        <dbReference type="SAM" id="MobiDB-lite"/>
    </source>
</evidence>
<dbReference type="EMBL" id="CP032101">
    <property type="protein sequence ID" value="AXX87982.1"/>
    <property type="molecule type" value="Genomic_DNA"/>
</dbReference>
<sequence>MDLRELKKLREENFLAHKKKKREYYLKSKLEKKLERKSTKREVFDYESHLGGIDFNQRIKDIIRQQKQHVDDRKDRIVAKIKEYKSKKREYYIENKDKRLQYDKEYREEKKEELREYRRRYYQKNKDKILEKQRKRRKQQKDKE</sequence>
<organism evidence="2 5">
    <name type="scientific">Malaciobacter marinus</name>
    <dbReference type="NCBI Taxonomy" id="505249"/>
    <lineage>
        <taxon>Bacteria</taxon>
        <taxon>Pseudomonadati</taxon>
        <taxon>Campylobacterota</taxon>
        <taxon>Epsilonproteobacteria</taxon>
        <taxon>Campylobacterales</taxon>
        <taxon>Arcobacteraceae</taxon>
        <taxon>Malaciobacter</taxon>
    </lineage>
</organism>
<evidence type="ECO:0000313" key="5">
    <source>
        <dbReference type="Proteomes" id="UP000264693"/>
    </source>
</evidence>
<reference evidence="4" key="1">
    <citation type="submission" date="2017-09" db="EMBL/GenBank/DDBJ databases">
        <title>Arcobacter canalis sp. nov., a new species isolated from a water canal contaminated with urban sewage.</title>
        <authorList>
            <person name="Perez-Cataluna A."/>
            <person name="Salas-Masso N."/>
            <person name="Figueras M.J."/>
        </authorList>
    </citation>
    <scope>NUCLEOTIDE SEQUENCE [LARGE SCALE GENOMIC DNA]</scope>
    <source>
        <strain evidence="4">CECT 7727</strain>
    </source>
</reference>
<accession>A0A347TN04</accession>
<feature type="region of interest" description="Disordered" evidence="1">
    <location>
        <begin position="125"/>
        <end position="144"/>
    </location>
</feature>
<protein>
    <submittedName>
        <fullName evidence="2">Uncharacterized protein</fullName>
    </submittedName>
</protein>
<feature type="compositionally biased region" description="Basic residues" evidence="1">
    <location>
        <begin position="133"/>
        <end position="144"/>
    </location>
</feature>
<dbReference type="Proteomes" id="UP000224740">
    <property type="component" value="Unassembled WGS sequence"/>
</dbReference>
<dbReference type="Proteomes" id="UP000264693">
    <property type="component" value="Chromosome"/>
</dbReference>
<proteinExistence type="predicted"/>
<gene>
    <name evidence="2" type="ORF">AMRN_2270</name>
    <name evidence="3" type="ORF">CPH92_03625</name>
</gene>
<reference evidence="3" key="2">
    <citation type="submission" date="2017-09" db="EMBL/GenBank/DDBJ databases">
        <authorList>
            <person name="Perez-Cataluna A."/>
            <person name="Figueras M.J."/>
            <person name="Salas-Masso N."/>
        </authorList>
    </citation>
    <scope>NUCLEOTIDE SEQUENCE</scope>
    <source>
        <strain evidence="3">CECT 7727</strain>
    </source>
</reference>
<dbReference type="AlphaFoldDB" id="A0A347TN04"/>
<dbReference type="EMBL" id="NXAO01000015">
    <property type="protein sequence ID" value="PHO16032.1"/>
    <property type="molecule type" value="Genomic_DNA"/>
</dbReference>
<name>A0A347TN04_9BACT</name>
<dbReference type="RefSeq" id="WP_099310419.1">
    <property type="nucleotide sequence ID" value="NZ_CP032101.1"/>
</dbReference>
<reference evidence="2 5" key="3">
    <citation type="submission" date="2018-08" db="EMBL/GenBank/DDBJ databases">
        <title>Complete genome of the Arcobacter marinus type strain JCM 15502.</title>
        <authorList>
            <person name="Miller W.G."/>
            <person name="Yee E."/>
            <person name="Huynh S."/>
            <person name="Parker C.T."/>
        </authorList>
    </citation>
    <scope>NUCLEOTIDE SEQUENCE [LARGE SCALE GENOMIC DNA]</scope>
    <source>
        <strain evidence="2 5">JCM 15502</strain>
    </source>
</reference>
<keyword evidence="4" id="KW-1185">Reference proteome</keyword>
<evidence type="ECO:0000313" key="2">
    <source>
        <dbReference type="EMBL" id="AXX87982.1"/>
    </source>
</evidence>
<dbReference type="KEGG" id="amar:AMRN_2270"/>
<evidence type="ECO:0000313" key="3">
    <source>
        <dbReference type="EMBL" id="PHO16032.1"/>
    </source>
</evidence>
<evidence type="ECO:0000313" key="4">
    <source>
        <dbReference type="Proteomes" id="UP000224740"/>
    </source>
</evidence>